<organism evidence="1 2">
    <name type="scientific">Zalaria obscura</name>
    <dbReference type="NCBI Taxonomy" id="2024903"/>
    <lineage>
        <taxon>Eukaryota</taxon>
        <taxon>Fungi</taxon>
        <taxon>Dikarya</taxon>
        <taxon>Ascomycota</taxon>
        <taxon>Pezizomycotina</taxon>
        <taxon>Dothideomycetes</taxon>
        <taxon>Dothideomycetidae</taxon>
        <taxon>Dothideales</taxon>
        <taxon>Zalariaceae</taxon>
        <taxon>Zalaria</taxon>
    </lineage>
</organism>
<accession>A0ACC3SCS1</accession>
<proteinExistence type="predicted"/>
<sequence>MSASARQCWRFGKFVQSQTAQIPPATPPLLPFLYPRCFATASTAQAFAPAEDLQGGIVDGAQDSSTPKSRQHGLDGRKAARDNDILKDTKPTRSLARRIVRRIETRDNAQGSRYLGRPQYRGNDDWRPALEELRKHTPGDPEDFEKRIETLTLPEGTHGVFAGDLHDLVAEIMLMTDCHMQVSRLPNQSDRIFQGLTLAGTRPSIQLAKQRLDVAVNVVWDNKRRNKTEERLRISTIDPKVSMPGDDPARVVWTQKRMPRAHSLNAIKEPQSWTVLSFADYIDKIANSKLPRLVRRKAYAADHSLEAKMHVEKVSQILVDAFSRYETLPFISPASCSVALEFLIKHAKVPQALQIFQLCDSRGIRLLPGVFHVFMRHAAKINDMHNYQYALRLMLKRNIRPTWETWAILVHLVARRSGSDAQRSARFIARFMDEQGFFREKAALMSVSEAFVAHDYRAHITAGKPSGEFMQCYAREWGGPEWFTEVHANKMINIRAERGNYLPVQLLLKWLRQRGRQPTVATLNVILKHCAEQRNIDTAVYFLRDLTHGPVQSVNGANEDTTPRQTRQERLFEYDQLTFHRLFRLAYSGRHYNMLRVIWRYACMEGHVSWPMQQAMTQKTAWTIPERSETDRYAVSLKQLFDEHAAKVAIGLDTELSEHTFSNTEQDEDRSANLYPDKSVDDSPNIGRTASQGASLRESDSVREETREGAKDDSFDIAAVAQTASTQSSARMDQGAKDTERLSREGTPGTGDGVGPEAISPLGNEQSTRGHDTVESQKRNRYLRQLVEHDMAQVGLLEPKRPLWSVLQEAAKLDKQWFGRGIGRNPDLRWMLQNAIKVPVRSARGEKIKRLDLSG</sequence>
<reference evidence="1" key="1">
    <citation type="submission" date="2024-02" db="EMBL/GenBank/DDBJ databases">
        <title>Metagenome Assembled Genome of Zalaria obscura JY119.</title>
        <authorList>
            <person name="Vighnesh L."/>
            <person name="Jagadeeshwari U."/>
            <person name="Venkata Ramana C."/>
            <person name="Sasikala C."/>
        </authorList>
    </citation>
    <scope>NUCLEOTIDE SEQUENCE</scope>
    <source>
        <strain evidence="1">JY119</strain>
    </source>
</reference>
<name>A0ACC3SCS1_9PEZI</name>
<gene>
    <name evidence="1" type="ORF">M8818_004227</name>
</gene>
<dbReference type="EMBL" id="JAMKPW020000021">
    <property type="protein sequence ID" value="KAK8207574.1"/>
    <property type="molecule type" value="Genomic_DNA"/>
</dbReference>
<keyword evidence="2" id="KW-1185">Reference proteome</keyword>
<evidence type="ECO:0000313" key="2">
    <source>
        <dbReference type="Proteomes" id="UP001320706"/>
    </source>
</evidence>
<evidence type="ECO:0000313" key="1">
    <source>
        <dbReference type="EMBL" id="KAK8207574.1"/>
    </source>
</evidence>
<comment type="caution">
    <text evidence="1">The sequence shown here is derived from an EMBL/GenBank/DDBJ whole genome shotgun (WGS) entry which is preliminary data.</text>
</comment>
<dbReference type="Proteomes" id="UP001320706">
    <property type="component" value="Unassembled WGS sequence"/>
</dbReference>
<protein>
    <submittedName>
        <fullName evidence="1">Uncharacterized protein</fullName>
    </submittedName>
</protein>